<name>A0A0N4TLH1_BRUPA</name>
<organism evidence="3">
    <name type="scientific">Brugia pahangi</name>
    <name type="common">Filarial nematode worm</name>
    <dbReference type="NCBI Taxonomy" id="6280"/>
    <lineage>
        <taxon>Eukaryota</taxon>
        <taxon>Metazoa</taxon>
        <taxon>Ecdysozoa</taxon>
        <taxon>Nematoda</taxon>
        <taxon>Chromadorea</taxon>
        <taxon>Rhabditida</taxon>
        <taxon>Spirurina</taxon>
        <taxon>Spiruromorpha</taxon>
        <taxon>Filarioidea</taxon>
        <taxon>Onchocercidae</taxon>
        <taxon>Brugia</taxon>
    </lineage>
</organism>
<evidence type="ECO:0000313" key="1">
    <source>
        <dbReference type="EMBL" id="VDN90380.1"/>
    </source>
</evidence>
<dbReference type="EMBL" id="UZAD01013149">
    <property type="protein sequence ID" value="VDN90380.1"/>
    <property type="molecule type" value="Genomic_DNA"/>
</dbReference>
<dbReference type="WBParaSite" id="BPAG_0000923201-mRNA-1">
    <property type="protein sequence ID" value="BPAG_0000923201-mRNA-1"/>
    <property type="gene ID" value="BPAG_0000923201"/>
</dbReference>
<proteinExistence type="predicted"/>
<dbReference type="AlphaFoldDB" id="A0A0N4TLH1"/>
<evidence type="ECO:0000313" key="2">
    <source>
        <dbReference type="Proteomes" id="UP000278627"/>
    </source>
</evidence>
<sequence length="230" mass="25901">MALSGRSHGAMAPLCFPTMFAAITLPAPFPSFSSEKNPAEFEESAHHAHISHHLRCTFYMMCSFLLKHLNLVSIGGKRQQQPPITHISPLKHVNSGQYLMSPSDTEFLVHSETNPISSEVIYASTHFGLSWSVDLLHPLSYYTLCSFKNVAIGFTSDPYLKCHRYQHVLRFTALQISLTSIRYSLVVYAVKLRGTLRNIFERNAKEITKLLLAEATLYNQSGSYLFAKES</sequence>
<keyword evidence="2" id="KW-1185">Reference proteome</keyword>
<evidence type="ECO:0000313" key="3">
    <source>
        <dbReference type="WBParaSite" id="BPAG_0000923201-mRNA-1"/>
    </source>
</evidence>
<accession>A0A0N4TLH1</accession>
<dbReference type="Proteomes" id="UP000278627">
    <property type="component" value="Unassembled WGS sequence"/>
</dbReference>
<reference evidence="3" key="1">
    <citation type="submission" date="2017-02" db="UniProtKB">
        <authorList>
            <consortium name="WormBaseParasite"/>
        </authorList>
    </citation>
    <scope>IDENTIFICATION</scope>
</reference>
<reference evidence="1 2" key="2">
    <citation type="submission" date="2018-11" db="EMBL/GenBank/DDBJ databases">
        <authorList>
            <consortium name="Pathogen Informatics"/>
        </authorList>
    </citation>
    <scope>NUCLEOTIDE SEQUENCE [LARGE SCALE GENOMIC DNA]</scope>
</reference>
<protein>
    <submittedName>
        <fullName evidence="3">Secreted protein</fullName>
    </submittedName>
</protein>
<gene>
    <name evidence="1" type="ORF">BPAG_LOCUS9194</name>
</gene>